<proteinExistence type="predicted"/>
<sequence length="150" mass="17365">MCSSVIYFDAGDEKIERVVFLLVEDKISKSLAAKRPYSRAKKKDKFVVDNYVSGSRPAAKPTRRYINRLPVYHIPRDMRELLENNQIPQVVEEGLTGRTYSSYFKTLIIMEEIQLEVILFYILQVAISHKKPTDLVSFNSLSLTSIFRKT</sequence>
<reference evidence="1 2" key="1">
    <citation type="journal article" date="2023" name="Life. Sci Alliance">
        <title>Evolutionary insights into 3D genome organization and epigenetic landscape of Vigna mungo.</title>
        <authorList>
            <person name="Junaid A."/>
            <person name="Singh B."/>
            <person name="Bhatia S."/>
        </authorList>
    </citation>
    <scope>NUCLEOTIDE SEQUENCE [LARGE SCALE GENOMIC DNA]</scope>
    <source>
        <strain evidence="1">Urdbean</strain>
    </source>
</reference>
<organism evidence="1 2">
    <name type="scientific">Vigna mungo</name>
    <name type="common">Black gram</name>
    <name type="synonym">Phaseolus mungo</name>
    <dbReference type="NCBI Taxonomy" id="3915"/>
    <lineage>
        <taxon>Eukaryota</taxon>
        <taxon>Viridiplantae</taxon>
        <taxon>Streptophyta</taxon>
        <taxon>Embryophyta</taxon>
        <taxon>Tracheophyta</taxon>
        <taxon>Spermatophyta</taxon>
        <taxon>Magnoliopsida</taxon>
        <taxon>eudicotyledons</taxon>
        <taxon>Gunneridae</taxon>
        <taxon>Pentapetalae</taxon>
        <taxon>rosids</taxon>
        <taxon>fabids</taxon>
        <taxon>Fabales</taxon>
        <taxon>Fabaceae</taxon>
        <taxon>Papilionoideae</taxon>
        <taxon>50 kb inversion clade</taxon>
        <taxon>NPAAA clade</taxon>
        <taxon>indigoferoid/millettioid clade</taxon>
        <taxon>Phaseoleae</taxon>
        <taxon>Vigna</taxon>
    </lineage>
</organism>
<gene>
    <name evidence="1" type="ORF">V8G54_001762</name>
</gene>
<dbReference type="EMBL" id="CP144700">
    <property type="protein sequence ID" value="WVZ23218.1"/>
    <property type="molecule type" value="Genomic_DNA"/>
</dbReference>
<name>A0AAQ3P818_VIGMU</name>
<evidence type="ECO:0000313" key="2">
    <source>
        <dbReference type="Proteomes" id="UP001374535"/>
    </source>
</evidence>
<evidence type="ECO:0000313" key="1">
    <source>
        <dbReference type="EMBL" id="WVZ23218.1"/>
    </source>
</evidence>
<dbReference type="Proteomes" id="UP001374535">
    <property type="component" value="Chromosome 1"/>
</dbReference>
<accession>A0AAQ3P818</accession>
<dbReference type="AlphaFoldDB" id="A0AAQ3P818"/>
<keyword evidence="2" id="KW-1185">Reference proteome</keyword>
<protein>
    <submittedName>
        <fullName evidence="1">Uncharacterized protein</fullName>
    </submittedName>
</protein>